<dbReference type="Pfam" id="PF00304">
    <property type="entry name" value="Gamma-thionin"/>
    <property type="match status" value="1"/>
</dbReference>
<evidence type="ECO:0000256" key="1">
    <source>
        <dbReference type="ARBA" id="ARBA00004613"/>
    </source>
</evidence>
<dbReference type="Gene3D" id="3.30.30.10">
    <property type="entry name" value="Knottin, scorpion toxin-like"/>
    <property type="match status" value="1"/>
</dbReference>
<keyword evidence="7" id="KW-1185">Reference proteome</keyword>
<reference evidence="6" key="1">
    <citation type="submission" date="2019-12" db="EMBL/GenBank/DDBJ databases">
        <authorList>
            <person name="Scholes J."/>
        </authorList>
    </citation>
    <scope>NUCLEOTIDE SEQUENCE</scope>
</reference>
<sequence length="84" mass="9232">MAKSQVSLCKLFALFISFLLIASCGIPVAEGGSPLCSKMSQTWSGFCGISKHCDNQCRKWEKAERGACHHKGLGFACFCYFKKC</sequence>
<dbReference type="EMBL" id="CACSLK010020742">
    <property type="protein sequence ID" value="CAA0821478.1"/>
    <property type="molecule type" value="Genomic_DNA"/>
</dbReference>
<evidence type="ECO:0000259" key="5">
    <source>
        <dbReference type="SMART" id="SM00505"/>
    </source>
</evidence>
<evidence type="ECO:0000313" key="6">
    <source>
        <dbReference type="EMBL" id="CAA0821478.1"/>
    </source>
</evidence>
<comment type="caution">
    <text evidence="6">The sequence shown here is derived from an EMBL/GenBank/DDBJ whole genome shotgun (WGS) entry which is preliminary data.</text>
</comment>
<dbReference type="Proteomes" id="UP001153555">
    <property type="component" value="Unassembled WGS sequence"/>
</dbReference>
<dbReference type="OrthoDB" id="1851987at2759"/>
<dbReference type="CDD" id="cd00107">
    <property type="entry name" value="Knot1"/>
    <property type="match status" value="1"/>
</dbReference>
<evidence type="ECO:0000256" key="4">
    <source>
        <dbReference type="SAM" id="SignalP"/>
    </source>
</evidence>
<dbReference type="AlphaFoldDB" id="A0A9N7N3J4"/>
<proteinExistence type="predicted"/>
<feature type="domain" description="Knottins-like" evidence="5">
    <location>
        <begin position="35"/>
        <end position="84"/>
    </location>
</feature>
<dbReference type="PANTHER" id="PTHR33147:SF46">
    <property type="entry name" value="DEFENSIN-LIKE PROTEIN 19"/>
    <property type="match status" value="1"/>
</dbReference>
<protein>
    <submittedName>
        <fullName evidence="6">Defensin-like protein 19</fullName>
    </submittedName>
</protein>
<dbReference type="SUPFAM" id="SSF57095">
    <property type="entry name" value="Scorpion toxin-like"/>
    <property type="match status" value="1"/>
</dbReference>
<dbReference type="GO" id="GO:0006952">
    <property type="term" value="P:defense response"/>
    <property type="evidence" value="ECO:0007669"/>
    <property type="project" value="InterPro"/>
</dbReference>
<organism evidence="6 7">
    <name type="scientific">Striga hermonthica</name>
    <name type="common">Purple witchweed</name>
    <name type="synonym">Buchnera hermonthica</name>
    <dbReference type="NCBI Taxonomy" id="68872"/>
    <lineage>
        <taxon>Eukaryota</taxon>
        <taxon>Viridiplantae</taxon>
        <taxon>Streptophyta</taxon>
        <taxon>Embryophyta</taxon>
        <taxon>Tracheophyta</taxon>
        <taxon>Spermatophyta</taxon>
        <taxon>Magnoliopsida</taxon>
        <taxon>eudicotyledons</taxon>
        <taxon>Gunneridae</taxon>
        <taxon>Pentapetalae</taxon>
        <taxon>asterids</taxon>
        <taxon>lamiids</taxon>
        <taxon>Lamiales</taxon>
        <taxon>Orobanchaceae</taxon>
        <taxon>Buchnereae</taxon>
        <taxon>Striga</taxon>
    </lineage>
</organism>
<gene>
    <name evidence="6" type="ORF">SHERM_19480</name>
</gene>
<evidence type="ECO:0000313" key="7">
    <source>
        <dbReference type="Proteomes" id="UP001153555"/>
    </source>
</evidence>
<accession>A0A9N7N3J4</accession>
<dbReference type="SMART" id="SM00505">
    <property type="entry name" value="Knot1"/>
    <property type="match status" value="1"/>
</dbReference>
<comment type="subcellular location">
    <subcellularLocation>
        <location evidence="1">Secreted</location>
    </subcellularLocation>
</comment>
<dbReference type="GO" id="GO:0005576">
    <property type="term" value="C:extracellular region"/>
    <property type="evidence" value="ECO:0007669"/>
    <property type="project" value="UniProtKB-SubCell"/>
</dbReference>
<keyword evidence="2" id="KW-0964">Secreted</keyword>
<dbReference type="PROSITE" id="PS51257">
    <property type="entry name" value="PROKAR_LIPOPROTEIN"/>
    <property type="match status" value="1"/>
</dbReference>
<evidence type="ECO:0000256" key="3">
    <source>
        <dbReference type="ARBA" id="ARBA00023157"/>
    </source>
</evidence>
<dbReference type="InterPro" id="IPR003614">
    <property type="entry name" value="Knottins"/>
</dbReference>
<keyword evidence="3" id="KW-1015">Disulfide bond</keyword>
<feature type="signal peptide" evidence="4">
    <location>
        <begin position="1"/>
        <end position="31"/>
    </location>
</feature>
<dbReference type="InterPro" id="IPR036574">
    <property type="entry name" value="Scorpion_toxin-like_sf"/>
</dbReference>
<keyword evidence="4" id="KW-0732">Signal</keyword>
<dbReference type="PANTHER" id="PTHR33147">
    <property type="entry name" value="DEFENSIN-LIKE PROTEIN 1"/>
    <property type="match status" value="1"/>
</dbReference>
<name>A0A9N7N3J4_STRHE</name>
<evidence type="ECO:0000256" key="2">
    <source>
        <dbReference type="ARBA" id="ARBA00022525"/>
    </source>
</evidence>
<feature type="chain" id="PRO_5040316898" evidence="4">
    <location>
        <begin position="32"/>
        <end position="84"/>
    </location>
</feature>